<feature type="non-terminal residue" evidence="2">
    <location>
        <position position="100"/>
    </location>
</feature>
<evidence type="ECO:0000259" key="1">
    <source>
        <dbReference type="Pfam" id="PF17733"/>
    </source>
</evidence>
<dbReference type="Pfam" id="PF17733">
    <property type="entry name" value="KPWE_dom"/>
    <property type="match status" value="1"/>
</dbReference>
<dbReference type="EMBL" id="JABANM010020921">
    <property type="protein sequence ID" value="KAF4722026.1"/>
    <property type="molecule type" value="Genomic_DNA"/>
</dbReference>
<reference evidence="2 3" key="1">
    <citation type="submission" date="2020-04" db="EMBL/GenBank/DDBJ databases">
        <title>Perkinsus olseni comparative genomics.</title>
        <authorList>
            <person name="Bogema D.R."/>
        </authorList>
    </citation>
    <scope>NUCLEOTIDE SEQUENCE [LARGE SCALE GENOMIC DNA]</scope>
    <source>
        <strain evidence="2">ATCC PRA-205</strain>
    </source>
</reference>
<gene>
    <name evidence="2" type="ORF">FOZ62_008261</name>
</gene>
<proteinExistence type="predicted"/>
<feature type="domain" description="Peroxisomal membrane protein PEX14-like KPWE" evidence="1">
    <location>
        <begin position="8"/>
        <end position="57"/>
    </location>
</feature>
<protein>
    <recommendedName>
        <fullName evidence="1">Peroxisomal membrane protein PEX14-like KPWE domain-containing protein</fullName>
    </recommendedName>
</protein>
<dbReference type="Proteomes" id="UP000574390">
    <property type="component" value="Unassembled WGS sequence"/>
</dbReference>
<sequence length="100" mass="10783">AYVKTLNPEEVTYAQVECAVRNNFQLPGIADVPAAAVDGNRSYPSTTVERPKKPWETPEIYLFAYDGSASTRPIGESPAVGLPLLDWVLVVDVGSLASCE</sequence>
<dbReference type="InterPro" id="IPR040554">
    <property type="entry name" value="KPWE_PEX14_dom"/>
</dbReference>
<comment type="caution">
    <text evidence="2">The sequence shown here is derived from an EMBL/GenBank/DDBJ whole genome shotgun (WGS) entry which is preliminary data.</text>
</comment>
<dbReference type="AlphaFoldDB" id="A0A7J6RP72"/>
<evidence type="ECO:0000313" key="2">
    <source>
        <dbReference type="EMBL" id="KAF4722026.1"/>
    </source>
</evidence>
<evidence type="ECO:0000313" key="3">
    <source>
        <dbReference type="Proteomes" id="UP000574390"/>
    </source>
</evidence>
<name>A0A7J6RP72_PEROL</name>
<organism evidence="2 3">
    <name type="scientific">Perkinsus olseni</name>
    <name type="common">Perkinsus atlanticus</name>
    <dbReference type="NCBI Taxonomy" id="32597"/>
    <lineage>
        <taxon>Eukaryota</taxon>
        <taxon>Sar</taxon>
        <taxon>Alveolata</taxon>
        <taxon>Perkinsozoa</taxon>
        <taxon>Perkinsea</taxon>
        <taxon>Perkinsida</taxon>
        <taxon>Perkinsidae</taxon>
        <taxon>Perkinsus</taxon>
    </lineage>
</organism>
<accession>A0A7J6RP72</accession>
<feature type="non-terminal residue" evidence="2">
    <location>
        <position position="1"/>
    </location>
</feature>